<protein>
    <recommendedName>
        <fullName evidence="1">F-box domain-containing protein</fullName>
    </recommendedName>
</protein>
<accession>M8BBU3</accession>
<organism evidence="2">
    <name type="scientific">Aegilops tauschii</name>
    <name type="common">Tausch's goatgrass</name>
    <name type="synonym">Aegilops squarrosa</name>
    <dbReference type="NCBI Taxonomy" id="37682"/>
    <lineage>
        <taxon>Eukaryota</taxon>
        <taxon>Viridiplantae</taxon>
        <taxon>Streptophyta</taxon>
        <taxon>Embryophyta</taxon>
        <taxon>Tracheophyta</taxon>
        <taxon>Spermatophyta</taxon>
        <taxon>Magnoliopsida</taxon>
        <taxon>Liliopsida</taxon>
        <taxon>Poales</taxon>
        <taxon>Poaceae</taxon>
        <taxon>BOP clade</taxon>
        <taxon>Pooideae</taxon>
        <taxon>Triticodae</taxon>
        <taxon>Triticeae</taxon>
        <taxon>Triticinae</taxon>
        <taxon>Aegilops</taxon>
    </lineage>
</organism>
<dbReference type="PANTHER" id="PTHR32133:SF386">
    <property type="entry name" value="F-BOX DOMAIN-CONTAINING PROTEIN"/>
    <property type="match status" value="1"/>
</dbReference>
<dbReference type="InterPro" id="IPR001810">
    <property type="entry name" value="F-box_dom"/>
</dbReference>
<evidence type="ECO:0000259" key="1">
    <source>
        <dbReference type="Pfam" id="PF00646"/>
    </source>
</evidence>
<name>M8BBU3_AEGTA</name>
<sequence length="218" mass="24376">MAQLPPELPDDVVEEILRRLPPDEPAHLARASLVSKPWCRLLCNPAFRRSYHRAPPMLGFFHNAGSYDHPVARFVRSKALCPRYPDISNFRVRDCRHGRVLLQARRSSLFVVWDPMTGSRREVRRPAGLVAYEYDVVVLCALGGACNHHACHEGPFLVVYVGIKVMTKAISACVYSSDTGKWSAQTSAYIFKKSLNCVVSTAIVGGALYFPCSDYGMF</sequence>
<dbReference type="PANTHER" id="PTHR32133">
    <property type="entry name" value="OS07G0120400 PROTEIN"/>
    <property type="match status" value="1"/>
</dbReference>
<dbReference type="SUPFAM" id="SSF81383">
    <property type="entry name" value="F-box domain"/>
    <property type="match status" value="1"/>
</dbReference>
<dbReference type="Gene3D" id="1.20.1280.50">
    <property type="match status" value="1"/>
</dbReference>
<reference evidence="2" key="1">
    <citation type="submission" date="2015-06" db="UniProtKB">
        <authorList>
            <consortium name="EnsemblPlants"/>
        </authorList>
    </citation>
    <scope>IDENTIFICATION</scope>
</reference>
<dbReference type="AlphaFoldDB" id="M8BBU3"/>
<proteinExistence type="predicted"/>
<evidence type="ECO:0000313" key="2">
    <source>
        <dbReference type="EnsemblPlants" id="EMT22335"/>
    </source>
</evidence>
<feature type="domain" description="F-box" evidence="1">
    <location>
        <begin position="7"/>
        <end position="48"/>
    </location>
</feature>
<dbReference type="InterPro" id="IPR036047">
    <property type="entry name" value="F-box-like_dom_sf"/>
</dbReference>
<dbReference type="EnsemblPlants" id="EMT22335">
    <property type="protein sequence ID" value="EMT22335"/>
    <property type="gene ID" value="F775_42506"/>
</dbReference>
<dbReference type="Pfam" id="PF00646">
    <property type="entry name" value="F-box"/>
    <property type="match status" value="1"/>
</dbReference>